<gene>
    <name evidence="1" type="ORF">LCI18_002856</name>
</gene>
<dbReference type="Proteomes" id="UP000830768">
    <property type="component" value="Chromosome 2"/>
</dbReference>
<protein>
    <submittedName>
        <fullName evidence="1">Uncharacterized protein</fullName>
    </submittedName>
</protein>
<name>A0ACD3YSR0_FUSSC</name>
<reference evidence="1" key="1">
    <citation type="submission" date="2021-11" db="EMBL/GenBank/DDBJ databases">
        <title>Fusarium solani-melongenae Genome sequencing and assembly.</title>
        <authorList>
            <person name="Xie S."/>
            <person name="Huang L."/>
            <person name="Zhang X."/>
        </authorList>
    </citation>
    <scope>NUCLEOTIDE SEQUENCE</scope>
    <source>
        <strain evidence="1">CRI 24-3</strain>
    </source>
</reference>
<sequence>MDAARTWPGVHRCNGISCNTRASIVPCSTNSLLATRSSAMSPRSRVWGACRALAIRSRPAAPRPGPFANTLPRNRWYSNEGNDKPPKAIDNAPKPDESQSESISKDFGASEASTGKEDAETTGLTSSEEVLDDATLEQLFYGGRTVSSSVEGGLTPAQEHILYQEGTIPSAEKAEALVAAAENAELAQPNTEVENPGHKFGMPQRPWPQGFNLKKRYHPVLEQITRLLMRDGKLSVAQRNMATVMNNLRTAPPPIYSPKYPLLPGTPPAEHLPLNPILYITVAIDSVAPLLKIRNVAGAGGGGRALELPVPLGVRQRRRVAFNWILDVINKKPSKGSGRKQFPHRIAEEIIAVVEGRSSVWEKRKVVHKLGTAARANIGSNKLKTKKKM</sequence>
<dbReference type="EMBL" id="CP090031">
    <property type="protein sequence ID" value="UPK91921.1"/>
    <property type="molecule type" value="Genomic_DNA"/>
</dbReference>
<evidence type="ECO:0000313" key="2">
    <source>
        <dbReference type="Proteomes" id="UP000830768"/>
    </source>
</evidence>
<keyword evidence="2" id="KW-1185">Reference proteome</keyword>
<organism evidence="1 2">
    <name type="scientific">Fusarium solani subsp. cucurbitae</name>
    <name type="common">Neocosmosporum cucurbitae</name>
    <dbReference type="NCBI Taxonomy" id="2747967"/>
    <lineage>
        <taxon>Eukaryota</taxon>
        <taxon>Fungi</taxon>
        <taxon>Dikarya</taxon>
        <taxon>Ascomycota</taxon>
        <taxon>Pezizomycotina</taxon>
        <taxon>Sordariomycetes</taxon>
        <taxon>Hypocreomycetidae</taxon>
        <taxon>Hypocreales</taxon>
        <taxon>Nectriaceae</taxon>
        <taxon>Fusarium</taxon>
        <taxon>Fusarium solani species complex</taxon>
    </lineage>
</organism>
<evidence type="ECO:0000313" key="1">
    <source>
        <dbReference type="EMBL" id="UPK91921.1"/>
    </source>
</evidence>
<accession>A0ACD3YSR0</accession>
<proteinExistence type="predicted"/>